<dbReference type="InterPro" id="IPR050266">
    <property type="entry name" value="AB_hydrolase_sf"/>
</dbReference>
<proteinExistence type="inferred from homology"/>
<dbReference type="InterPro" id="IPR029058">
    <property type="entry name" value="AB_hydrolase_fold"/>
</dbReference>
<evidence type="ECO:0000256" key="3">
    <source>
        <dbReference type="ARBA" id="ARBA00023026"/>
    </source>
</evidence>
<comment type="similarity">
    <text evidence="2">Belongs to the AB hydrolase superfamily. AKT2 hydrolase family.</text>
</comment>
<evidence type="ECO:0000256" key="6">
    <source>
        <dbReference type="SAM" id="SignalP"/>
    </source>
</evidence>
<dbReference type="GO" id="GO:0016020">
    <property type="term" value="C:membrane"/>
    <property type="evidence" value="ECO:0007669"/>
    <property type="project" value="TreeGrafter"/>
</dbReference>
<dbReference type="STRING" id="183478.A0A364NB72"/>
<dbReference type="Proteomes" id="UP000249619">
    <property type="component" value="Unassembled WGS sequence"/>
</dbReference>
<dbReference type="SUPFAM" id="SSF53474">
    <property type="entry name" value="alpha/beta-Hydrolases"/>
    <property type="match status" value="1"/>
</dbReference>
<comment type="subcellular location">
    <subcellularLocation>
        <location evidence="1">Peroxisome</location>
    </subcellularLocation>
</comment>
<dbReference type="PANTHER" id="PTHR43798">
    <property type="entry name" value="MONOACYLGLYCEROL LIPASE"/>
    <property type="match status" value="1"/>
</dbReference>
<dbReference type="GO" id="GO:0005777">
    <property type="term" value="C:peroxisome"/>
    <property type="evidence" value="ECO:0007669"/>
    <property type="project" value="UniProtKB-SubCell"/>
</dbReference>
<feature type="chain" id="PRO_5016688132" evidence="6">
    <location>
        <begin position="19"/>
        <end position="245"/>
    </location>
</feature>
<gene>
    <name evidence="8" type="ORF">DDE83_001993</name>
</gene>
<evidence type="ECO:0000259" key="7">
    <source>
        <dbReference type="Pfam" id="PF00561"/>
    </source>
</evidence>
<dbReference type="Pfam" id="PF00561">
    <property type="entry name" value="Abhydrolase_1"/>
    <property type="match status" value="1"/>
</dbReference>
<evidence type="ECO:0000256" key="4">
    <source>
        <dbReference type="ARBA" id="ARBA00023140"/>
    </source>
</evidence>
<protein>
    <submittedName>
        <fullName evidence="8">Alpha beta fold family</fullName>
    </submittedName>
</protein>
<evidence type="ECO:0000256" key="5">
    <source>
        <dbReference type="SAM" id="MobiDB-lite"/>
    </source>
</evidence>
<feature type="region of interest" description="Disordered" evidence="5">
    <location>
        <begin position="221"/>
        <end position="245"/>
    </location>
</feature>
<dbReference type="EMBL" id="QGDH01000020">
    <property type="protein sequence ID" value="RAR14594.1"/>
    <property type="molecule type" value="Genomic_DNA"/>
</dbReference>
<keyword evidence="9" id="KW-1185">Reference proteome</keyword>
<dbReference type="GO" id="GO:0047372">
    <property type="term" value="F:monoacylglycerol lipase activity"/>
    <property type="evidence" value="ECO:0007669"/>
    <property type="project" value="TreeGrafter"/>
</dbReference>
<accession>A0A364NB72</accession>
<evidence type="ECO:0000256" key="1">
    <source>
        <dbReference type="ARBA" id="ARBA00004275"/>
    </source>
</evidence>
<feature type="signal peptide" evidence="6">
    <location>
        <begin position="1"/>
        <end position="18"/>
    </location>
</feature>
<comment type="caution">
    <text evidence="8">The sequence shown here is derived from an EMBL/GenBank/DDBJ whole genome shotgun (WGS) entry which is preliminary data.</text>
</comment>
<name>A0A364NB72_STELY</name>
<reference evidence="9" key="1">
    <citation type="submission" date="2018-05" db="EMBL/GenBank/DDBJ databases">
        <title>Draft genome sequence of Stemphylium lycopersici strain CIDEFI 213.</title>
        <authorList>
            <person name="Medina R."/>
            <person name="Franco M.E.E."/>
            <person name="Lucentini C.G."/>
            <person name="Saparrat M.C.N."/>
            <person name="Balatti P.A."/>
        </authorList>
    </citation>
    <scope>NUCLEOTIDE SEQUENCE [LARGE SCALE GENOMIC DNA]</scope>
    <source>
        <strain evidence="9">CIDEFI 213</strain>
    </source>
</reference>
<keyword evidence="3" id="KW-0843">Virulence</keyword>
<dbReference type="OrthoDB" id="8119704at2759"/>
<sequence length="245" mass="25809">MKWFTTLTAIVGASTVAAFPSRPAISSCRSVALLDPPPKLTQFAPTHYVSVNNSQIAYRIFGAKHGNPVIFLANFRATMDIADPLLFNYIAQFRPVILFDNAGVGHSTGEIGDSIAAQGDTAAAFLRAINVDKVNLLGFSMGGGVAQHIAINYPDMVEKAVIAGSIVGNGPGIELATDATFAIARQPEVPQEQGIGLFFYPSNTSTAAAIDYAARITERNVPGENKTNQVQEPAEGAGRLSTGLS</sequence>
<dbReference type="PANTHER" id="PTHR43798:SF5">
    <property type="entry name" value="MONOACYLGLYCEROL LIPASE ABHD6"/>
    <property type="match status" value="1"/>
</dbReference>
<dbReference type="InterPro" id="IPR000073">
    <property type="entry name" value="AB_hydrolase_1"/>
</dbReference>
<dbReference type="PRINTS" id="PR00111">
    <property type="entry name" value="ABHYDROLASE"/>
</dbReference>
<keyword evidence="4" id="KW-0576">Peroxisome</keyword>
<organism evidence="8 9">
    <name type="scientific">Stemphylium lycopersici</name>
    <name type="common">Tomato gray leaf spot disease fungus</name>
    <name type="synonym">Thyrospora lycopersici</name>
    <dbReference type="NCBI Taxonomy" id="183478"/>
    <lineage>
        <taxon>Eukaryota</taxon>
        <taxon>Fungi</taxon>
        <taxon>Dikarya</taxon>
        <taxon>Ascomycota</taxon>
        <taxon>Pezizomycotina</taxon>
        <taxon>Dothideomycetes</taxon>
        <taxon>Pleosporomycetidae</taxon>
        <taxon>Pleosporales</taxon>
        <taxon>Pleosporineae</taxon>
        <taxon>Pleosporaceae</taxon>
        <taxon>Stemphylium</taxon>
    </lineage>
</organism>
<feature type="domain" description="AB hydrolase-1" evidence="7">
    <location>
        <begin position="86"/>
        <end position="205"/>
    </location>
</feature>
<dbReference type="AlphaFoldDB" id="A0A364NB72"/>
<dbReference type="GO" id="GO:0046464">
    <property type="term" value="P:acylglycerol catabolic process"/>
    <property type="evidence" value="ECO:0007669"/>
    <property type="project" value="TreeGrafter"/>
</dbReference>
<dbReference type="Gene3D" id="3.40.50.1820">
    <property type="entry name" value="alpha/beta hydrolase"/>
    <property type="match status" value="1"/>
</dbReference>
<evidence type="ECO:0000313" key="9">
    <source>
        <dbReference type="Proteomes" id="UP000249619"/>
    </source>
</evidence>
<evidence type="ECO:0000256" key="2">
    <source>
        <dbReference type="ARBA" id="ARBA00005668"/>
    </source>
</evidence>
<keyword evidence="6" id="KW-0732">Signal</keyword>
<evidence type="ECO:0000313" key="8">
    <source>
        <dbReference type="EMBL" id="RAR14594.1"/>
    </source>
</evidence>